<accession>A0A919IUE4</accession>
<evidence type="ECO:0000313" key="1">
    <source>
        <dbReference type="EMBL" id="GID70682.1"/>
    </source>
</evidence>
<dbReference type="Pfam" id="PF04655">
    <property type="entry name" value="APH_6_hur"/>
    <property type="match status" value="1"/>
</dbReference>
<dbReference type="Proteomes" id="UP000619479">
    <property type="component" value="Unassembled WGS sequence"/>
</dbReference>
<protein>
    <submittedName>
        <fullName evidence="1">Hydroxyurea phosphotransferase</fullName>
    </submittedName>
</protein>
<comment type="caution">
    <text evidence="1">The sequence shown here is derived from an EMBL/GenBank/DDBJ whole genome shotgun (WGS) entry which is preliminary data.</text>
</comment>
<gene>
    <name evidence="1" type="ORF">Acy02nite_85630</name>
</gene>
<name>A0A919IUE4_9ACTN</name>
<sequence>MLVVPEGLRASHVRYFGEATAAWMDALPGLAARCVDAWGLRPDGEVWHGTVALVVPVRRADGTPAVLKLQPVDRETVGEPVALRAWGGRGAVRLLEHDAESGSMLLERLDAARGLGGVADVRAALRTLSGVLAQLHAVAAPPGLRHLADIASGLLERAPRAIPRLPDPADRELARTCVAALREVLPEPGDRLLHWDLHYDNVLGAPDGAGWVAIDPKPLVGDPGFELLAALHNRWPETDVLPHFDLMTEVLGLDRGRAARWTLARVLQNLVWAAEEGTASWSAHPDRLIAEALLSRELPVTGRGRCAGRR</sequence>
<dbReference type="Gene3D" id="1.10.510.10">
    <property type="entry name" value="Transferase(Phosphotransferase) domain 1"/>
    <property type="match status" value="1"/>
</dbReference>
<dbReference type="AlphaFoldDB" id="A0A919IUE4"/>
<evidence type="ECO:0000313" key="2">
    <source>
        <dbReference type="Proteomes" id="UP000619479"/>
    </source>
</evidence>
<dbReference type="GO" id="GO:0019748">
    <property type="term" value="P:secondary metabolic process"/>
    <property type="evidence" value="ECO:0007669"/>
    <property type="project" value="InterPro"/>
</dbReference>
<organism evidence="1 2">
    <name type="scientific">Actinoplanes cyaneus</name>
    <dbReference type="NCBI Taxonomy" id="52696"/>
    <lineage>
        <taxon>Bacteria</taxon>
        <taxon>Bacillati</taxon>
        <taxon>Actinomycetota</taxon>
        <taxon>Actinomycetes</taxon>
        <taxon>Micromonosporales</taxon>
        <taxon>Micromonosporaceae</taxon>
        <taxon>Actinoplanes</taxon>
    </lineage>
</organism>
<keyword evidence="2" id="KW-1185">Reference proteome</keyword>
<dbReference type="RefSeq" id="WP_203754840.1">
    <property type="nucleotide sequence ID" value="NZ_BAAAUC010000067.1"/>
</dbReference>
<dbReference type="EMBL" id="BOMH01000080">
    <property type="protein sequence ID" value="GID70682.1"/>
    <property type="molecule type" value="Genomic_DNA"/>
</dbReference>
<reference evidence="1" key="1">
    <citation type="submission" date="2021-01" db="EMBL/GenBank/DDBJ databases">
        <title>Whole genome shotgun sequence of Actinoplanes cyaneus NBRC 14990.</title>
        <authorList>
            <person name="Komaki H."/>
            <person name="Tamura T."/>
        </authorList>
    </citation>
    <scope>NUCLEOTIDE SEQUENCE</scope>
    <source>
        <strain evidence="1">NBRC 14990</strain>
    </source>
</reference>
<dbReference type="InterPro" id="IPR006748">
    <property type="entry name" value="NH2Glyco/OHUrea_AB-resist_kin"/>
</dbReference>
<dbReference type="GO" id="GO:0016773">
    <property type="term" value="F:phosphotransferase activity, alcohol group as acceptor"/>
    <property type="evidence" value="ECO:0007669"/>
    <property type="project" value="InterPro"/>
</dbReference>
<dbReference type="InterPro" id="IPR011009">
    <property type="entry name" value="Kinase-like_dom_sf"/>
</dbReference>
<dbReference type="SUPFAM" id="SSF56112">
    <property type="entry name" value="Protein kinase-like (PK-like)"/>
    <property type="match status" value="1"/>
</dbReference>
<proteinExistence type="predicted"/>